<dbReference type="Proteomes" id="UP001374535">
    <property type="component" value="Chromosome 11"/>
</dbReference>
<feature type="compositionally biased region" description="Pro residues" evidence="1">
    <location>
        <begin position="38"/>
        <end position="68"/>
    </location>
</feature>
<gene>
    <name evidence="2" type="ORF">V8G54_037278</name>
</gene>
<feature type="region of interest" description="Disordered" evidence="1">
    <location>
        <begin position="24"/>
        <end position="79"/>
    </location>
</feature>
<name>A0AAQ3MI95_VIGMU</name>
<evidence type="ECO:0000313" key="3">
    <source>
        <dbReference type="Proteomes" id="UP001374535"/>
    </source>
</evidence>
<reference evidence="2 3" key="1">
    <citation type="journal article" date="2023" name="Life. Sci Alliance">
        <title>Evolutionary insights into 3D genome organization and epigenetic landscape of Vigna mungo.</title>
        <authorList>
            <person name="Junaid A."/>
            <person name="Singh B."/>
            <person name="Bhatia S."/>
        </authorList>
    </citation>
    <scope>NUCLEOTIDE SEQUENCE [LARGE SCALE GENOMIC DNA]</scope>
    <source>
        <strain evidence="2">Urdbean</strain>
    </source>
</reference>
<organism evidence="2 3">
    <name type="scientific">Vigna mungo</name>
    <name type="common">Black gram</name>
    <name type="synonym">Phaseolus mungo</name>
    <dbReference type="NCBI Taxonomy" id="3915"/>
    <lineage>
        <taxon>Eukaryota</taxon>
        <taxon>Viridiplantae</taxon>
        <taxon>Streptophyta</taxon>
        <taxon>Embryophyta</taxon>
        <taxon>Tracheophyta</taxon>
        <taxon>Spermatophyta</taxon>
        <taxon>Magnoliopsida</taxon>
        <taxon>eudicotyledons</taxon>
        <taxon>Gunneridae</taxon>
        <taxon>Pentapetalae</taxon>
        <taxon>rosids</taxon>
        <taxon>fabids</taxon>
        <taxon>Fabales</taxon>
        <taxon>Fabaceae</taxon>
        <taxon>Papilionoideae</taxon>
        <taxon>50 kb inversion clade</taxon>
        <taxon>NPAAA clade</taxon>
        <taxon>indigoferoid/millettioid clade</taxon>
        <taxon>Phaseoleae</taxon>
        <taxon>Vigna</taxon>
    </lineage>
</organism>
<dbReference type="EMBL" id="CP144690">
    <property type="protein sequence ID" value="WVY91764.1"/>
    <property type="molecule type" value="Genomic_DNA"/>
</dbReference>
<protein>
    <submittedName>
        <fullName evidence="2">Uncharacterized protein</fullName>
    </submittedName>
</protein>
<evidence type="ECO:0000313" key="2">
    <source>
        <dbReference type="EMBL" id="WVY91764.1"/>
    </source>
</evidence>
<accession>A0AAQ3MI95</accession>
<dbReference type="AlphaFoldDB" id="A0AAQ3MI95"/>
<keyword evidence="3" id="KW-1185">Reference proteome</keyword>
<evidence type="ECO:0000256" key="1">
    <source>
        <dbReference type="SAM" id="MobiDB-lite"/>
    </source>
</evidence>
<sequence length="131" mass="14625">MEGEHRGLVHYVVSQVVPSLAMASVEQPPKKRKLYEPLPEPPPPSPPSPPPPATEPTPPSPQTLPPPSQEEILAKRRNKDEIRSVYEGYKRIQRCLLQKDAPSSMADLEQSYLVLITSSRGEPFFLSLLPH</sequence>
<proteinExistence type="predicted"/>